<protein>
    <submittedName>
        <fullName evidence="1">Uncharacterized protein</fullName>
    </submittedName>
</protein>
<keyword evidence="2" id="KW-1185">Reference proteome</keyword>
<dbReference type="EMBL" id="LR901731">
    <property type="protein sequence ID" value="CAD7249281.1"/>
    <property type="molecule type" value="Genomic_DNA"/>
</dbReference>
<dbReference type="AlphaFoldDB" id="A0A7R9A883"/>
<dbReference type="Proteomes" id="UP000677054">
    <property type="component" value="Unassembled WGS sequence"/>
</dbReference>
<proteinExistence type="predicted"/>
<dbReference type="EMBL" id="CAJPEV010002214">
    <property type="protein sequence ID" value="CAG0896135.1"/>
    <property type="molecule type" value="Genomic_DNA"/>
</dbReference>
<evidence type="ECO:0000313" key="1">
    <source>
        <dbReference type="EMBL" id="CAD7249281.1"/>
    </source>
</evidence>
<reference evidence="1" key="1">
    <citation type="submission" date="2020-11" db="EMBL/GenBank/DDBJ databases">
        <authorList>
            <person name="Tran Van P."/>
        </authorList>
    </citation>
    <scope>NUCLEOTIDE SEQUENCE</scope>
</reference>
<organism evidence="1">
    <name type="scientific">Darwinula stevensoni</name>
    <dbReference type="NCBI Taxonomy" id="69355"/>
    <lineage>
        <taxon>Eukaryota</taxon>
        <taxon>Metazoa</taxon>
        <taxon>Ecdysozoa</taxon>
        <taxon>Arthropoda</taxon>
        <taxon>Crustacea</taxon>
        <taxon>Oligostraca</taxon>
        <taxon>Ostracoda</taxon>
        <taxon>Podocopa</taxon>
        <taxon>Podocopida</taxon>
        <taxon>Darwinulocopina</taxon>
        <taxon>Darwinuloidea</taxon>
        <taxon>Darwinulidae</taxon>
        <taxon>Darwinula</taxon>
    </lineage>
</organism>
<name>A0A7R9A883_9CRUS</name>
<accession>A0A7R9A883</accession>
<sequence>MGVRSCGDEPFEGDVTSRPCPEDQHGIQLYNCTEYGYDLFFDSCQSLSGLIEDLWGALNNSSSLDLLSDLNTAVEEEEELSGEEIEDIVDFLGPLFERFIDILGEGDMDVENHEIFLRNFTLLTHQILSAPDGWMNISISLTL</sequence>
<gene>
    <name evidence="1" type="ORF">DSTB1V02_LOCUS9079</name>
</gene>
<evidence type="ECO:0000313" key="2">
    <source>
        <dbReference type="Proteomes" id="UP000677054"/>
    </source>
</evidence>